<proteinExistence type="predicted"/>
<feature type="non-terminal residue" evidence="2">
    <location>
        <position position="74"/>
    </location>
</feature>
<evidence type="ECO:0000313" key="3">
    <source>
        <dbReference type="Proteomes" id="UP001266305"/>
    </source>
</evidence>
<organism evidence="2 3">
    <name type="scientific">Saguinus oedipus</name>
    <name type="common">Cotton-top tamarin</name>
    <name type="synonym">Oedipomidas oedipus</name>
    <dbReference type="NCBI Taxonomy" id="9490"/>
    <lineage>
        <taxon>Eukaryota</taxon>
        <taxon>Metazoa</taxon>
        <taxon>Chordata</taxon>
        <taxon>Craniata</taxon>
        <taxon>Vertebrata</taxon>
        <taxon>Euteleostomi</taxon>
        <taxon>Mammalia</taxon>
        <taxon>Eutheria</taxon>
        <taxon>Euarchontoglires</taxon>
        <taxon>Primates</taxon>
        <taxon>Haplorrhini</taxon>
        <taxon>Platyrrhini</taxon>
        <taxon>Cebidae</taxon>
        <taxon>Callitrichinae</taxon>
        <taxon>Saguinus</taxon>
    </lineage>
</organism>
<evidence type="ECO:0000256" key="1">
    <source>
        <dbReference type="SAM" id="MobiDB-lite"/>
    </source>
</evidence>
<sequence>VTRGQPSSGTALGPAEAARGGARASGPRDCGSGGGAAARSSTLPWLPPPRGFRSGALCVWQRRLRLALGWGLRS</sequence>
<comment type="caution">
    <text evidence="2">The sequence shown here is derived from an EMBL/GenBank/DDBJ whole genome shotgun (WGS) entry which is preliminary data.</text>
</comment>
<dbReference type="EMBL" id="JASSZA010000023">
    <property type="protein sequence ID" value="KAK2082928.1"/>
    <property type="molecule type" value="Genomic_DNA"/>
</dbReference>
<dbReference type="Proteomes" id="UP001266305">
    <property type="component" value="Unassembled WGS sequence"/>
</dbReference>
<feature type="compositionally biased region" description="Low complexity" evidence="1">
    <location>
        <begin position="11"/>
        <end position="28"/>
    </location>
</feature>
<gene>
    <name evidence="2" type="ORF">P7K49_038164</name>
</gene>
<protein>
    <submittedName>
        <fullName evidence="2">Uncharacterized protein</fullName>
    </submittedName>
</protein>
<feature type="non-terminal residue" evidence="2">
    <location>
        <position position="1"/>
    </location>
</feature>
<accession>A0ABQ9TEP2</accession>
<feature type="region of interest" description="Disordered" evidence="1">
    <location>
        <begin position="1"/>
        <end position="53"/>
    </location>
</feature>
<evidence type="ECO:0000313" key="2">
    <source>
        <dbReference type="EMBL" id="KAK2082928.1"/>
    </source>
</evidence>
<keyword evidence="3" id="KW-1185">Reference proteome</keyword>
<name>A0ABQ9TEP2_SAGOE</name>
<reference evidence="2 3" key="1">
    <citation type="submission" date="2023-05" db="EMBL/GenBank/DDBJ databases">
        <title>B98-5 Cell Line De Novo Hybrid Assembly: An Optical Mapping Approach.</title>
        <authorList>
            <person name="Kananen K."/>
            <person name="Auerbach J.A."/>
            <person name="Kautto E."/>
            <person name="Blachly J.S."/>
        </authorList>
    </citation>
    <scope>NUCLEOTIDE SEQUENCE [LARGE SCALE GENOMIC DNA]</scope>
    <source>
        <strain evidence="2">B95-8</strain>
        <tissue evidence="2">Cell line</tissue>
    </source>
</reference>
<feature type="compositionally biased region" description="Polar residues" evidence="1">
    <location>
        <begin position="1"/>
        <end position="10"/>
    </location>
</feature>